<dbReference type="EMBL" id="WBVT01000007">
    <property type="protein sequence ID" value="KAB7790755.1"/>
    <property type="molecule type" value="Genomic_DNA"/>
</dbReference>
<organism evidence="2 3">
    <name type="scientific">Bifidobacterium leontopitheci</name>
    <dbReference type="NCBI Taxonomy" id="2650774"/>
    <lineage>
        <taxon>Bacteria</taxon>
        <taxon>Bacillati</taxon>
        <taxon>Actinomycetota</taxon>
        <taxon>Actinomycetes</taxon>
        <taxon>Bifidobacteriales</taxon>
        <taxon>Bifidobacteriaceae</taxon>
        <taxon>Bifidobacterium</taxon>
    </lineage>
</organism>
<keyword evidence="1" id="KW-1133">Transmembrane helix</keyword>
<evidence type="ECO:0000256" key="1">
    <source>
        <dbReference type="SAM" id="Phobius"/>
    </source>
</evidence>
<reference evidence="2 3" key="1">
    <citation type="submission" date="2019-09" db="EMBL/GenBank/DDBJ databases">
        <title>Characterization of the phylogenetic diversity of two novel species belonging to the genus Bifidobacterium: Bifidobacterium cebidarum sp. nov. and Bifidobacterium leontopitheci sp. nov.</title>
        <authorList>
            <person name="Lugli G.A."/>
            <person name="Duranti S."/>
            <person name="Milani C."/>
            <person name="Turroni F."/>
            <person name="Ventura M."/>
        </authorList>
    </citation>
    <scope>NUCLEOTIDE SEQUENCE [LARGE SCALE GENOMIC DNA]</scope>
    <source>
        <strain evidence="2 3">LMG 31471</strain>
    </source>
</reference>
<evidence type="ECO:0000313" key="2">
    <source>
        <dbReference type="EMBL" id="KAB7790755.1"/>
    </source>
</evidence>
<keyword evidence="3" id="KW-1185">Reference proteome</keyword>
<keyword evidence="1" id="KW-0472">Membrane</keyword>
<gene>
    <name evidence="2" type="ORF">F7D09_0671</name>
</gene>
<dbReference type="AlphaFoldDB" id="A0A6I1GGP1"/>
<evidence type="ECO:0000313" key="3">
    <source>
        <dbReference type="Proteomes" id="UP000441772"/>
    </source>
</evidence>
<keyword evidence="1" id="KW-0812">Transmembrane</keyword>
<comment type="caution">
    <text evidence="2">The sequence shown here is derived from an EMBL/GenBank/DDBJ whole genome shotgun (WGS) entry which is preliminary data.</text>
</comment>
<feature type="transmembrane region" description="Helical" evidence="1">
    <location>
        <begin position="6"/>
        <end position="26"/>
    </location>
</feature>
<proteinExistence type="predicted"/>
<protein>
    <submittedName>
        <fullName evidence="2">C4-dicarboxylate ABC transporter</fullName>
    </submittedName>
</protein>
<dbReference type="RefSeq" id="WP_152234030.1">
    <property type="nucleotide sequence ID" value="NZ_JBHSKZ010000001.1"/>
</dbReference>
<feature type="transmembrane region" description="Helical" evidence="1">
    <location>
        <begin position="82"/>
        <end position="103"/>
    </location>
</feature>
<accession>A0A6I1GGP1</accession>
<dbReference type="Proteomes" id="UP000441772">
    <property type="component" value="Unassembled WGS sequence"/>
</dbReference>
<sequence>MTDLLPLMLWVFAVVWMLAVCGITIARCRFRTGERHPQVELVSWTMVEAQMVSVLFAGIPFITYLLIEDELSPAFRRWYEMVVWPGCAIVIVLVFAELVFMYVQARRAQFTLMDRVLRGVSRRKDSASHSAMR</sequence>
<feature type="transmembrane region" description="Helical" evidence="1">
    <location>
        <begin position="47"/>
        <end position="67"/>
    </location>
</feature>
<name>A0A6I1GGP1_9BIFI</name>